<proteinExistence type="predicted"/>
<evidence type="ECO:0000313" key="3">
    <source>
        <dbReference type="Proteomes" id="UP001150538"/>
    </source>
</evidence>
<gene>
    <name evidence="2" type="ORF">H4219_005941</name>
</gene>
<dbReference type="EMBL" id="JANBPU010000449">
    <property type="protein sequence ID" value="KAJ1911439.1"/>
    <property type="molecule type" value="Genomic_DNA"/>
</dbReference>
<feature type="region of interest" description="Disordered" evidence="1">
    <location>
        <begin position="81"/>
        <end position="101"/>
    </location>
</feature>
<keyword evidence="3" id="KW-1185">Reference proteome</keyword>
<feature type="region of interest" description="Disordered" evidence="1">
    <location>
        <begin position="40"/>
        <end position="67"/>
    </location>
</feature>
<reference evidence="2" key="1">
    <citation type="submission" date="2022-07" db="EMBL/GenBank/DDBJ databases">
        <title>Phylogenomic reconstructions and comparative analyses of Kickxellomycotina fungi.</title>
        <authorList>
            <person name="Reynolds N.K."/>
            <person name="Stajich J.E."/>
            <person name="Barry K."/>
            <person name="Grigoriev I.V."/>
            <person name="Crous P."/>
            <person name="Smith M.E."/>
        </authorList>
    </citation>
    <scope>NUCLEOTIDE SEQUENCE</scope>
    <source>
        <strain evidence="2">NBRC 100468</strain>
    </source>
</reference>
<sequence>RSTPFNHNNTALIQYPTTAMKFTTSVIAFATIAASLVSVAQSAGTNPPPASVPPQPTQTPPPADKDGNLAWQKAVVESLKAQAQALSSANPTPPPAQPATH</sequence>
<protein>
    <submittedName>
        <fullName evidence="2">Uncharacterized protein</fullName>
    </submittedName>
</protein>
<evidence type="ECO:0000256" key="1">
    <source>
        <dbReference type="SAM" id="MobiDB-lite"/>
    </source>
</evidence>
<dbReference type="AlphaFoldDB" id="A0A9W8DK19"/>
<feature type="compositionally biased region" description="Pro residues" evidence="1">
    <location>
        <begin position="91"/>
        <end position="101"/>
    </location>
</feature>
<dbReference type="Proteomes" id="UP001150538">
    <property type="component" value="Unassembled WGS sequence"/>
</dbReference>
<comment type="caution">
    <text evidence="2">The sequence shown here is derived from an EMBL/GenBank/DDBJ whole genome shotgun (WGS) entry which is preliminary data.</text>
</comment>
<feature type="compositionally biased region" description="Pro residues" evidence="1">
    <location>
        <begin position="46"/>
        <end position="62"/>
    </location>
</feature>
<organism evidence="2 3">
    <name type="scientific">Mycoemilia scoparia</name>
    <dbReference type="NCBI Taxonomy" id="417184"/>
    <lineage>
        <taxon>Eukaryota</taxon>
        <taxon>Fungi</taxon>
        <taxon>Fungi incertae sedis</taxon>
        <taxon>Zoopagomycota</taxon>
        <taxon>Kickxellomycotina</taxon>
        <taxon>Kickxellomycetes</taxon>
        <taxon>Kickxellales</taxon>
        <taxon>Kickxellaceae</taxon>
        <taxon>Mycoemilia</taxon>
    </lineage>
</organism>
<feature type="non-terminal residue" evidence="2">
    <location>
        <position position="1"/>
    </location>
</feature>
<evidence type="ECO:0000313" key="2">
    <source>
        <dbReference type="EMBL" id="KAJ1911439.1"/>
    </source>
</evidence>
<name>A0A9W8DK19_9FUNG</name>
<accession>A0A9W8DK19</accession>